<dbReference type="Proteomes" id="UP000314987">
    <property type="component" value="Unassembled WGS sequence"/>
</dbReference>
<feature type="compositionally biased region" description="Low complexity" evidence="1">
    <location>
        <begin position="181"/>
        <end position="201"/>
    </location>
</feature>
<evidence type="ECO:0000313" key="3">
    <source>
        <dbReference type="Proteomes" id="UP000314987"/>
    </source>
</evidence>
<reference evidence="2" key="2">
    <citation type="submission" date="2025-08" db="UniProtKB">
        <authorList>
            <consortium name="Ensembl"/>
        </authorList>
    </citation>
    <scope>IDENTIFICATION</scope>
</reference>
<proteinExistence type="predicted"/>
<feature type="compositionally biased region" description="Pro residues" evidence="1">
    <location>
        <begin position="88"/>
        <end position="102"/>
    </location>
</feature>
<feature type="compositionally biased region" description="Polar residues" evidence="1">
    <location>
        <begin position="106"/>
        <end position="126"/>
    </location>
</feature>
<organism evidence="2 3">
    <name type="scientific">Vombatus ursinus</name>
    <name type="common">Common wombat</name>
    <dbReference type="NCBI Taxonomy" id="29139"/>
    <lineage>
        <taxon>Eukaryota</taxon>
        <taxon>Metazoa</taxon>
        <taxon>Chordata</taxon>
        <taxon>Craniata</taxon>
        <taxon>Vertebrata</taxon>
        <taxon>Euteleostomi</taxon>
        <taxon>Mammalia</taxon>
        <taxon>Metatheria</taxon>
        <taxon>Diprotodontia</taxon>
        <taxon>Vombatidae</taxon>
        <taxon>Vombatus</taxon>
    </lineage>
</organism>
<dbReference type="AlphaFoldDB" id="A0A4X2M350"/>
<name>A0A4X2M350_VOMUR</name>
<dbReference type="Ensembl" id="ENSVURT00010031924.1">
    <property type="protein sequence ID" value="ENSVURP00010028015.1"/>
    <property type="gene ID" value="ENSVURG00010021449.1"/>
</dbReference>
<reference evidence="3" key="1">
    <citation type="submission" date="2018-12" db="EMBL/GenBank/DDBJ databases">
        <authorList>
            <person name="Yazar S."/>
        </authorList>
    </citation>
    <scope>NUCLEOTIDE SEQUENCE [LARGE SCALE GENOMIC DNA]</scope>
</reference>
<dbReference type="STRING" id="29139.ENSVURP00010028015"/>
<evidence type="ECO:0000256" key="1">
    <source>
        <dbReference type="SAM" id="MobiDB-lite"/>
    </source>
</evidence>
<protein>
    <submittedName>
        <fullName evidence="2">Uncharacterized protein</fullName>
    </submittedName>
</protein>
<accession>A0A4X2M350</accession>
<keyword evidence="3" id="KW-1185">Reference proteome</keyword>
<dbReference type="GeneTree" id="ENSGT00970000197723"/>
<feature type="compositionally biased region" description="Basic residues" evidence="1">
    <location>
        <begin position="165"/>
        <end position="176"/>
    </location>
</feature>
<evidence type="ECO:0000313" key="2">
    <source>
        <dbReference type="Ensembl" id="ENSVURP00010028015.1"/>
    </source>
</evidence>
<feature type="region of interest" description="Disordered" evidence="1">
    <location>
        <begin position="1"/>
        <end position="238"/>
    </location>
</feature>
<feature type="compositionally biased region" description="Polar residues" evidence="1">
    <location>
        <begin position="216"/>
        <end position="238"/>
    </location>
</feature>
<sequence length="238" mass="25221">MTTKLQLPNPHFPGDIMDSSTESPPLSLKSRTHSVSADSSCRPGPGGRGPEPVAWKALGRQLNAELRGKGWDRPGPRTPSPNLLQPEPSFPSPCPSPIPSPRLSPQRASNAGNCQLTQDATLGTTNEDNHLKPRAVSATRRAVSVHEEQLQAPAATSPIRDLPLRLHRSPVLKRRPRVEDPSSSPSLGSATSTEPQLLLPPDELPPEVPAGLESIPLTTPSPATDQRAGSQAPATPSP</sequence>
<dbReference type="OMA" id="PEWSPSF"/>
<reference evidence="2" key="3">
    <citation type="submission" date="2025-09" db="UniProtKB">
        <authorList>
            <consortium name="Ensembl"/>
        </authorList>
    </citation>
    <scope>IDENTIFICATION</scope>
</reference>
<feature type="compositionally biased region" description="Basic and acidic residues" evidence="1">
    <location>
        <begin position="66"/>
        <end position="75"/>
    </location>
</feature>